<evidence type="ECO:0000313" key="2">
    <source>
        <dbReference type="EMBL" id="MDR6410895.1"/>
    </source>
</evidence>
<reference evidence="2 3" key="1">
    <citation type="submission" date="2023-07" db="EMBL/GenBank/DDBJ databases">
        <title>Sorghum-associated microbial communities from plants grown in Nebraska, USA.</title>
        <authorList>
            <person name="Schachtman D."/>
        </authorList>
    </citation>
    <scope>NUCLEOTIDE SEQUENCE [LARGE SCALE GENOMIC DNA]</scope>
    <source>
        <strain evidence="2 3">DS1316</strain>
    </source>
</reference>
<dbReference type="RefSeq" id="WP_310123571.1">
    <property type="nucleotide sequence ID" value="NZ_JAVDQV010000008.1"/>
</dbReference>
<proteinExistence type="predicted"/>
<dbReference type="EMBL" id="JAVDRP010000008">
    <property type="protein sequence ID" value="MDR6410895.1"/>
    <property type="molecule type" value="Genomic_DNA"/>
</dbReference>
<protein>
    <recommendedName>
        <fullName evidence="4">16S rRNA (Guanine(966)-N(2))-methyltransferase RsmD</fullName>
    </recommendedName>
</protein>
<organism evidence="2 3">
    <name type="scientific">Paraburkholderia terricola</name>
    <dbReference type="NCBI Taxonomy" id="169427"/>
    <lineage>
        <taxon>Bacteria</taxon>
        <taxon>Pseudomonadati</taxon>
        <taxon>Pseudomonadota</taxon>
        <taxon>Betaproteobacteria</taxon>
        <taxon>Burkholderiales</taxon>
        <taxon>Burkholderiaceae</taxon>
        <taxon>Paraburkholderia</taxon>
    </lineage>
</organism>
<name>A0ABU1LWJ0_9BURK</name>
<dbReference type="Proteomes" id="UP001264340">
    <property type="component" value="Unassembled WGS sequence"/>
</dbReference>
<gene>
    <name evidence="2" type="ORF">J2804_004320</name>
</gene>
<evidence type="ECO:0000313" key="3">
    <source>
        <dbReference type="Proteomes" id="UP001264340"/>
    </source>
</evidence>
<evidence type="ECO:0000256" key="1">
    <source>
        <dbReference type="SAM" id="MobiDB-lite"/>
    </source>
</evidence>
<sequence>MARLIVRPGKSRRTRLDGPTLVAAAREGIKAQRAPQPEHDE</sequence>
<evidence type="ECO:0008006" key="4">
    <source>
        <dbReference type="Google" id="ProtNLM"/>
    </source>
</evidence>
<accession>A0ABU1LWJ0</accession>
<feature type="region of interest" description="Disordered" evidence="1">
    <location>
        <begin position="1"/>
        <end position="20"/>
    </location>
</feature>
<comment type="caution">
    <text evidence="2">The sequence shown here is derived from an EMBL/GenBank/DDBJ whole genome shotgun (WGS) entry which is preliminary data.</text>
</comment>
<keyword evidence="3" id="KW-1185">Reference proteome</keyword>